<dbReference type="Proteomes" id="UP001150924">
    <property type="component" value="Unassembled WGS sequence"/>
</dbReference>
<comment type="caution">
    <text evidence="1">The sequence shown here is derived from an EMBL/GenBank/DDBJ whole genome shotgun (WGS) entry which is preliminary data.</text>
</comment>
<evidence type="ECO:0000313" key="2">
    <source>
        <dbReference type="Proteomes" id="UP001150924"/>
    </source>
</evidence>
<reference evidence="1" key="1">
    <citation type="submission" date="2022-11" db="EMBL/GenBank/DDBJ databases">
        <title>Minimal conservation of predation-associated metabolite biosynthetic gene clusters underscores biosynthetic potential of Myxococcota including descriptions for ten novel species: Archangium lansinium sp. nov., Myxococcus landrumus sp. nov., Nannocystis bai.</title>
        <authorList>
            <person name="Ahearne A."/>
            <person name="Stevens C."/>
            <person name="Phillips K."/>
        </authorList>
    </citation>
    <scope>NUCLEOTIDE SEQUENCE</scope>
    <source>
        <strain evidence="1">Na p29</strain>
    </source>
</reference>
<protein>
    <submittedName>
        <fullName evidence="1">Uncharacterized protein</fullName>
    </submittedName>
</protein>
<dbReference type="AlphaFoldDB" id="A0A9X3ELG2"/>
<organism evidence="1 2">
    <name type="scientific">Nannocystis pusilla</name>
    <dbReference type="NCBI Taxonomy" id="889268"/>
    <lineage>
        <taxon>Bacteria</taxon>
        <taxon>Pseudomonadati</taxon>
        <taxon>Myxococcota</taxon>
        <taxon>Polyangia</taxon>
        <taxon>Nannocystales</taxon>
        <taxon>Nannocystaceae</taxon>
        <taxon>Nannocystis</taxon>
    </lineage>
</organism>
<keyword evidence="2" id="KW-1185">Reference proteome</keyword>
<evidence type="ECO:0000313" key="1">
    <source>
        <dbReference type="EMBL" id="MCY1006202.1"/>
    </source>
</evidence>
<proteinExistence type="predicted"/>
<gene>
    <name evidence="1" type="ORF">OV079_11645</name>
</gene>
<dbReference type="EMBL" id="JAPNKE010000002">
    <property type="protein sequence ID" value="MCY1006202.1"/>
    <property type="molecule type" value="Genomic_DNA"/>
</dbReference>
<sequence>MKDKDSYTAQMGYQHTAAYDVLFKVESVSPSESAPGPTSRPTR</sequence>
<name>A0A9X3ELG2_9BACT</name>
<dbReference type="RefSeq" id="WP_267768261.1">
    <property type="nucleotide sequence ID" value="NZ_JAPNKE010000002.1"/>
</dbReference>
<accession>A0A9X3ELG2</accession>